<evidence type="ECO:0000256" key="5">
    <source>
        <dbReference type="ARBA" id="ARBA00023163"/>
    </source>
</evidence>
<comment type="subcellular location">
    <subcellularLocation>
        <location evidence="1">Nucleus</location>
    </subcellularLocation>
</comment>
<evidence type="ECO:0000256" key="7">
    <source>
        <dbReference type="ARBA" id="ARBA00031961"/>
    </source>
</evidence>
<evidence type="ECO:0000256" key="3">
    <source>
        <dbReference type="ARBA" id="ARBA00019696"/>
    </source>
</evidence>
<keyword evidence="9" id="KW-1185">Reference proteome</keyword>
<dbReference type="GO" id="GO:0016592">
    <property type="term" value="C:mediator complex"/>
    <property type="evidence" value="ECO:0007669"/>
    <property type="project" value="TreeGrafter"/>
</dbReference>
<evidence type="ECO:0000256" key="2">
    <source>
        <dbReference type="ARBA" id="ARBA00010222"/>
    </source>
</evidence>
<evidence type="ECO:0000256" key="4">
    <source>
        <dbReference type="ARBA" id="ARBA00023015"/>
    </source>
</evidence>
<proteinExistence type="inferred from homology"/>
<dbReference type="PANTHER" id="PTHR12691">
    <property type="entry name" value="MEDIATOR OF RNA POLYMERASE II TRANSCRIPTION SUBUNIT 23"/>
    <property type="match status" value="1"/>
</dbReference>
<organism evidence="9 10">
    <name type="scientific">Globodera rostochiensis</name>
    <name type="common">Golden nematode worm</name>
    <name type="synonym">Heterodera rostochiensis</name>
    <dbReference type="NCBI Taxonomy" id="31243"/>
    <lineage>
        <taxon>Eukaryota</taxon>
        <taxon>Metazoa</taxon>
        <taxon>Ecdysozoa</taxon>
        <taxon>Nematoda</taxon>
        <taxon>Chromadorea</taxon>
        <taxon>Rhabditida</taxon>
        <taxon>Tylenchina</taxon>
        <taxon>Tylenchomorpha</taxon>
        <taxon>Tylenchoidea</taxon>
        <taxon>Heteroderidae</taxon>
        <taxon>Heteroderinae</taxon>
        <taxon>Globodera</taxon>
    </lineage>
</organism>
<dbReference type="WBParaSite" id="Gr19_v10_g420.t1">
    <property type="protein sequence ID" value="Gr19_v10_g420.t1"/>
    <property type="gene ID" value="Gr19_v10_g420"/>
</dbReference>
<keyword evidence="4" id="KW-0805">Transcription regulation</keyword>
<protein>
    <recommendedName>
        <fullName evidence="3">Mediator of RNA polymerase II transcription subunit 23</fullName>
    </recommendedName>
    <alternativeName>
        <fullName evidence="7">Mediator complex subunit 23</fullName>
    </alternativeName>
</protein>
<dbReference type="Proteomes" id="UP000887572">
    <property type="component" value="Unplaced"/>
</dbReference>
<feature type="compositionally biased region" description="Low complexity" evidence="8">
    <location>
        <begin position="1551"/>
        <end position="1562"/>
    </location>
</feature>
<feature type="compositionally biased region" description="Polar residues" evidence="8">
    <location>
        <begin position="1563"/>
        <end position="1574"/>
    </location>
</feature>
<evidence type="ECO:0000256" key="1">
    <source>
        <dbReference type="ARBA" id="ARBA00004123"/>
    </source>
</evidence>
<evidence type="ECO:0000313" key="9">
    <source>
        <dbReference type="Proteomes" id="UP000887572"/>
    </source>
</evidence>
<dbReference type="GO" id="GO:0005667">
    <property type="term" value="C:transcription regulator complex"/>
    <property type="evidence" value="ECO:0007669"/>
    <property type="project" value="TreeGrafter"/>
</dbReference>
<keyword evidence="6" id="KW-0539">Nucleus</keyword>
<evidence type="ECO:0000313" key="10">
    <source>
        <dbReference type="WBParaSite" id="Gr19_v10_g420.t1"/>
    </source>
</evidence>
<reference evidence="10" key="1">
    <citation type="submission" date="2022-11" db="UniProtKB">
        <authorList>
            <consortium name="WormBaseParasite"/>
        </authorList>
    </citation>
    <scope>IDENTIFICATION</scope>
</reference>
<evidence type="ECO:0000256" key="6">
    <source>
        <dbReference type="ARBA" id="ARBA00023242"/>
    </source>
</evidence>
<dbReference type="InterPro" id="IPR021629">
    <property type="entry name" value="Mediator_Med23"/>
</dbReference>
<dbReference type="GO" id="GO:0010628">
    <property type="term" value="P:positive regulation of gene expression"/>
    <property type="evidence" value="ECO:0007669"/>
    <property type="project" value="TreeGrafter"/>
</dbReference>
<name>A0A914HT05_GLORO</name>
<dbReference type="Pfam" id="PF11573">
    <property type="entry name" value="Med23"/>
    <property type="match status" value="1"/>
</dbReference>
<feature type="region of interest" description="Disordered" evidence="8">
    <location>
        <begin position="1521"/>
        <end position="1574"/>
    </location>
</feature>
<feature type="region of interest" description="Disordered" evidence="8">
    <location>
        <begin position="1727"/>
        <end position="1767"/>
    </location>
</feature>
<evidence type="ECO:0000256" key="8">
    <source>
        <dbReference type="SAM" id="MobiDB-lite"/>
    </source>
</evidence>
<dbReference type="GO" id="GO:0006357">
    <property type="term" value="P:regulation of transcription by RNA polymerase II"/>
    <property type="evidence" value="ECO:0007669"/>
    <property type="project" value="TreeGrafter"/>
</dbReference>
<comment type="similarity">
    <text evidence="2">Belongs to the Mediator complex subunit 23 family.</text>
</comment>
<sequence length="1907" mass="216220">MNDSNVSTSYSAAATVLPPSTAIEECSAQSPSFNFLCVGNEAEKLKWLVLNHVKPNTLKKMFAPLMTTKRCALNRADELVCVQACMLFRSLEPPESDRNRQPVELEQACYSLIGLLTYNSNIITLLLTCQLLVASIDFRMKIPLNPEKIKFVRKSMDQLDYKNMRDLLKLLLVEKLDKMQCQLTEHQQRHLAPIESLVIDLIDRSKNYCPALFFITEISRIDPCHSSIHFLPRVSWKIREMVASFRPLAEIGSMLGRSWMWPVPTSPCFSWSSQTWSAWKLDEKQCKLYFKTHLPYSSENTTPQTYLQYILFKQPHGQDNLNHILRSANSMTPTPRIQCDEVIQLLILEAMCAMEDSEQPVLASVNQYNWLHLSHLVTHALFMQNCTLSELLKMLLPQLRSCQYLRAKEELMWILLQLVAHARHFQRLIHRQEHKLGNDLFHRESTKYAAIWINLVHSAPNHASSASAENQPPEKLKTLIGFIEQQLDSSKLPDDKALALLAVIANSYSNSREVFEEHVSTAVFRILGFNAQHPQGPSHQPEKFWCLPGGRRTEHNLRALDLTFLDSLTFHAKMQIYKSTFRVFGHLFSHSVLPNFASLRLPTPALAESTARLLLSTELIDLNGSIFYTYIFTALKSANIIPNSAPEQQLYFVRNDLLAMFLELLNFRLQNIGFGWKWTLDQRLQFFFMVLDSLNRGPLSVSPCPSSNSLQLCFLLEQFIQRFVQCTWPQDLLNATQCLMKMMPGWMMAMPEYCRLFQLAVFRAAKLLGADQLQFSSQDLGQRWSLSELRWFPPNILHAIVPSESDLTQLEQMQATQQAQAMMELHNMANQEMQRLMQLDAEYFGLDSPPNHPPAPSLLVSIFRCLHEYATAHPQLPHGKQPHPNAPNFLALCYKLLSLQSNRDLHRSTNALVDYLVWKHQGSTQQGPSGMLADDPLSHQQLDLRMVAVLNDMLFVHQFISVERFLLSLALHPSDDSSIRTSLFLLATLLDKFSSFSDRLHACHAFAPAHSNTTGSNSEEFFVQIADFFKKYPEYSYAELYRKTMMDPAFQQSQEQPRDPHNLPIYYGHLADRIIPLIDVILQRALEVDVGPKVLDTFLRHFAHLYRLHPQPMTFLYKTLYTLDAFHRDSAVGRQIIRKFVLSIVLKLEQDEGNHGTRGGAGYQCKLLTAEFMLRDHEMPAIRFCRVLVERIVQASTYTHQPPQFVHKDWRFAEYPPAGQALTSAWVEILATNHAPATIVDALVELAIRRPIFRPQDTLNALGLLLTGLPSAFQTLLLDRVEESFEWPQIASPDADPSQLFESLSHEVYLHSDSRILSMLALIHSFCQHGGNNSLSIIPDLVVKRLAHKVENEAQLVYFLRIVVPYLQRIHEKERNKHMPEIVAIYTVLGNLVQKVGRLKYEDTICDLLYQFKYMFVGYSLKEQTEMAIRNFPDSMREKLKFLFTHSSTAAAAAESQQQVQQILQQQQQQLQHQSSQWSMSSVPTGGVPLTSACHPSLLPSGSFPPLPSLQQQQPTALVGMLQRQNQGEERERQQQHQSGGPSVSIGGGAAQQQQQQINSNQHPQQLGSMMGGSATNQQVIHQPIPTPMSVSSVSSAAVSPNLMNPQQQIVPPPPPYQMHSMMMSGTHAGAMPLHNIAFPPSSSGAGIPPSVASTAQQQPSMVMHSHALPSHHHLHQQQIVSSTQFQQQHLMMQQQQMSNPFGSSPNATAEGLSPGIFLPMGFQPHQQMQSHQMTSEHHQPPDATMSQQSFPSHYSQSGPSGCVPSYHRPGMRIEFAPFPQSPSMPPSPLSVGISLLPIAFLINCSFLLSPLALLPVSATPFDRFPISPSGIYRLGTDTLGDYQKKLQLLDGRVNALEDSKTPKKTRRLKLAEMLMKNGFRDEAQLKYLRHVVKWELEERQKARSGI</sequence>
<feature type="compositionally biased region" description="Polar residues" evidence="8">
    <location>
        <begin position="1745"/>
        <end position="1760"/>
    </location>
</feature>
<dbReference type="PANTHER" id="PTHR12691:SF10">
    <property type="entry name" value="MEDIATOR OF RNA POLYMERASE II TRANSCRIPTION SUBUNIT 23"/>
    <property type="match status" value="1"/>
</dbReference>
<keyword evidence="5" id="KW-0804">Transcription</keyword>
<accession>A0A914HT05</accession>